<dbReference type="AlphaFoldDB" id="A0A9P1FRQ9"/>
<reference evidence="1" key="1">
    <citation type="submission" date="2022-10" db="EMBL/GenBank/DDBJ databases">
        <authorList>
            <person name="Chen Y."/>
            <person name="Dougan E. K."/>
            <person name="Chan C."/>
            <person name="Rhodes N."/>
            <person name="Thang M."/>
        </authorList>
    </citation>
    <scope>NUCLEOTIDE SEQUENCE</scope>
</reference>
<dbReference type="EMBL" id="CAMXCT030001032">
    <property type="protein sequence ID" value="CAL4773280.1"/>
    <property type="molecule type" value="Genomic_DNA"/>
</dbReference>
<name>A0A9P1FRQ9_9DINO</name>
<accession>A0A9P1FRQ9</accession>
<evidence type="ECO:0000313" key="3">
    <source>
        <dbReference type="Proteomes" id="UP001152797"/>
    </source>
</evidence>
<dbReference type="EMBL" id="CAMXCT020001032">
    <property type="protein sequence ID" value="CAL1139343.1"/>
    <property type="molecule type" value="Genomic_DNA"/>
</dbReference>
<proteinExistence type="predicted"/>
<evidence type="ECO:0000313" key="1">
    <source>
        <dbReference type="EMBL" id="CAI3985968.1"/>
    </source>
</evidence>
<evidence type="ECO:0000313" key="2">
    <source>
        <dbReference type="EMBL" id="CAL4773280.1"/>
    </source>
</evidence>
<protein>
    <submittedName>
        <fullName evidence="1">Uncharacterized protein</fullName>
    </submittedName>
</protein>
<keyword evidence="3" id="KW-1185">Reference proteome</keyword>
<dbReference type="Proteomes" id="UP001152797">
    <property type="component" value="Unassembled WGS sequence"/>
</dbReference>
<dbReference type="EMBL" id="CAMXCT010001032">
    <property type="protein sequence ID" value="CAI3985968.1"/>
    <property type="molecule type" value="Genomic_DNA"/>
</dbReference>
<gene>
    <name evidence="1" type="ORF">C1SCF055_LOCUS13354</name>
</gene>
<sequence>MYDRPCASTRGQCELVGGTGYVELGGKNLGDATPDGPGAAPFLERRRAVSNLWAGSCKGCSGTNWSMLACKGVYGSVGLRVGSRSCANVAAVPGAKGLAVSACRAAGSRGV</sequence>
<reference evidence="2 3" key="2">
    <citation type="submission" date="2024-05" db="EMBL/GenBank/DDBJ databases">
        <authorList>
            <person name="Chen Y."/>
            <person name="Shah S."/>
            <person name="Dougan E. K."/>
            <person name="Thang M."/>
            <person name="Chan C."/>
        </authorList>
    </citation>
    <scope>NUCLEOTIDE SEQUENCE [LARGE SCALE GENOMIC DNA]</scope>
</reference>
<organism evidence="1">
    <name type="scientific">Cladocopium goreaui</name>
    <dbReference type="NCBI Taxonomy" id="2562237"/>
    <lineage>
        <taxon>Eukaryota</taxon>
        <taxon>Sar</taxon>
        <taxon>Alveolata</taxon>
        <taxon>Dinophyceae</taxon>
        <taxon>Suessiales</taxon>
        <taxon>Symbiodiniaceae</taxon>
        <taxon>Cladocopium</taxon>
    </lineage>
</organism>
<comment type="caution">
    <text evidence="1">The sequence shown here is derived from an EMBL/GenBank/DDBJ whole genome shotgun (WGS) entry which is preliminary data.</text>
</comment>